<name>A0A6C0EAU1_9ZZZZ</name>
<proteinExistence type="predicted"/>
<sequence>MFPIYFKRNCEDEDSICLLVDNGQIKNMIVNFLGVTVKAGIQETLAYMLEILRHGDILKMVCDEPILLNDVVNMIMNYDLSKYEFLELILAEGGVVKFEDFKTHMFPKFGTFIEKYKCLESNKNLCIRYSNVIPETGGNYLDPSITTNYTTLNKSIQFYFQ</sequence>
<evidence type="ECO:0000313" key="1">
    <source>
        <dbReference type="EMBL" id="QHT26204.1"/>
    </source>
</evidence>
<protein>
    <submittedName>
        <fullName evidence="1">Uncharacterized protein</fullName>
    </submittedName>
</protein>
<reference evidence="1" key="1">
    <citation type="journal article" date="2020" name="Nature">
        <title>Giant virus diversity and host interactions through global metagenomics.</title>
        <authorList>
            <person name="Schulz F."/>
            <person name="Roux S."/>
            <person name="Paez-Espino D."/>
            <person name="Jungbluth S."/>
            <person name="Walsh D.A."/>
            <person name="Denef V.J."/>
            <person name="McMahon K.D."/>
            <person name="Konstantinidis K.T."/>
            <person name="Eloe-Fadrosh E.A."/>
            <person name="Kyrpides N.C."/>
            <person name="Woyke T."/>
        </authorList>
    </citation>
    <scope>NUCLEOTIDE SEQUENCE</scope>
    <source>
        <strain evidence="1">GVMAG-M-3300023179-27</strain>
    </source>
</reference>
<dbReference type="AlphaFoldDB" id="A0A6C0EAU1"/>
<accession>A0A6C0EAU1</accession>
<organism evidence="1">
    <name type="scientific">viral metagenome</name>
    <dbReference type="NCBI Taxonomy" id="1070528"/>
    <lineage>
        <taxon>unclassified sequences</taxon>
        <taxon>metagenomes</taxon>
        <taxon>organismal metagenomes</taxon>
    </lineage>
</organism>
<dbReference type="EMBL" id="MN739781">
    <property type="protein sequence ID" value="QHT26204.1"/>
    <property type="molecule type" value="Genomic_DNA"/>
</dbReference>